<dbReference type="CDD" id="cd06089">
    <property type="entry name" value="KOW_RPL26"/>
    <property type="match status" value="1"/>
</dbReference>
<keyword evidence="5" id="KW-0699">rRNA-binding</keyword>
<evidence type="ECO:0000256" key="4">
    <source>
        <dbReference type="ARBA" id="ARBA00035206"/>
    </source>
</evidence>
<dbReference type="GO" id="GO:0005840">
    <property type="term" value="C:ribosome"/>
    <property type="evidence" value="ECO:0007669"/>
    <property type="project" value="UniProtKB-KW"/>
</dbReference>
<dbReference type="Pfam" id="PF00467">
    <property type="entry name" value="KOW"/>
    <property type="match status" value="1"/>
</dbReference>
<feature type="compositionally biased region" description="Basic and acidic residues" evidence="6">
    <location>
        <begin position="122"/>
        <end position="149"/>
    </location>
</feature>
<evidence type="ECO:0000313" key="9">
    <source>
        <dbReference type="Proteomes" id="UP000741282"/>
    </source>
</evidence>
<dbReference type="PANTHER" id="PTHR12903">
    <property type="entry name" value="MITOCHONDRIAL RIBOSOMAL PROTEIN L24"/>
    <property type="match status" value="1"/>
</dbReference>
<reference evidence="8" key="2">
    <citation type="journal article" date="2021" name="Microbiome">
        <title>Successional dynamics and alternative stable states in a saline activated sludge microbial community over 9 years.</title>
        <authorList>
            <person name="Wang Y."/>
            <person name="Ye J."/>
            <person name="Ju F."/>
            <person name="Liu L."/>
            <person name="Boyd J.A."/>
            <person name="Deng Y."/>
            <person name="Parks D.H."/>
            <person name="Jiang X."/>
            <person name="Yin X."/>
            <person name="Woodcroft B.J."/>
            <person name="Tyson G.W."/>
            <person name="Hugenholtz P."/>
            <person name="Polz M.F."/>
            <person name="Zhang T."/>
        </authorList>
    </citation>
    <scope>NUCLEOTIDE SEQUENCE</scope>
    <source>
        <strain evidence="8">HKST-UBA17</strain>
    </source>
</reference>
<dbReference type="InterPro" id="IPR041988">
    <property type="entry name" value="Ribosomal_uL24_KOW"/>
</dbReference>
<dbReference type="Pfam" id="PF17136">
    <property type="entry name" value="ribosomal_L24"/>
    <property type="match status" value="1"/>
</dbReference>
<feature type="region of interest" description="Disordered" evidence="6">
    <location>
        <begin position="75"/>
        <end position="149"/>
    </location>
</feature>
<dbReference type="InterPro" id="IPR008991">
    <property type="entry name" value="Translation_prot_SH3-like_sf"/>
</dbReference>
<reference evidence="8" key="1">
    <citation type="submission" date="2020-04" db="EMBL/GenBank/DDBJ databases">
        <authorList>
            <person name="Zhang T."/>
        </authorList>
    </citation>
    <scope>NUCLEOTIDE SEQUENCE</scope>
    <source>
        <strain evidence="8">HKST-UBA17</strain>
    </source>
</reference>
<dbReference type="InterPro" id="IPR005824">
    <property type="entry name" value="KOW"/>
</dbReference>
<dbReference type="SMART" id="SM00739">
    <property type="entry name" value="KOW"/>
    <property type="match status" value="1"/>
</dbReference>
<protein>
    <recommendedName>
        <fullName evidence="4 5">Large ribosomal subunit protein uL24</fullName>
    </recommendedName>
</protein>
<organism evidence="8 9">
    <name type="scientific">Candidatus Dojkabacteria bacterium</name>
    <dbReference type="NCBI Taxonomy" id="2099670"/>
    <lineage>
        <taxon>Bacteria</taxon>
        <taxon>Candidatus Dojkabacteria</taxon>
    </lineage>
</organism>
<dbReference type="AlphaFoldDB" id="A0A955I1G1"/>
<dbReference type="Gene3D" id="2.30.30.30">
    <property type="match status" value="1"/>
</dbReference>
<name>A0A955I1G1_9BACT</name>
<evidence type="ECO:0000313" key="8">
    <source>
        <dbReference type="EMBL" id="MCA9376676.1"/>
    </source>
</evidence>
<evidence type="ECO:0000256" key="5">
    <source>
        <dbReference type="HAMAP-Rule" id="MF_01326"/>
    </source>
</evidence>
<evidence type="ECO:0000256" key="6">
    <source>
        <dbReference type="SAM" id="MobiDB-lite"/>
    </source>
</evidence>
<keyword evidence="2 5" id="KW-0689">Ribosomal protein</keyword>
<comment type="function">
    <text evidence="5">One of the proteins that surrounds the polypeptide exit tunnel on the outside of the subunit.</text>
</comment>
<dbReference type="EMBL" id="JAGQLN010000006">
    <property type="protein sequence ID" value="MCA9376676.1"/>
    <property type="molecule type" value="Genomic_DNA"/>
</dbReference>
<feature type="compositionally biased region" description="Basic and acidic residues" evidence="6">
    <location>
        <begin position="88"/>
        <end position="102"/>
    </location>
</feature>
<dbReference type="GO" id="GO:1990904">
    <property type="term" value="C:ribonucleoprotein complex"/>
    <property type="evidence" value="ECO:0007669"/>
    <property type="project" value="UniProtKB-KW"/>
</dbReference>
<dbReference type="InterPro" id="IPR014722">
    <property type="entry name" value="Rib_uL2_dom2"/>
</dbReference>
<comment type="subunit">
    <text evidence="5">Part of the 50S ribosomal subunit.</text>
</comment>
<sequence>MKIRKGDTVKILYGKDSGRTGKVVRVFRKDMKVVVEGINEFKKSVKGDGRGRVAEIATVLKPLPVSKVMLVDPESGKATRVKMSTNSRGKERISVRTGKPVDTKPVSKGNEKAVKPKSTQNTKKEDVKEVAKDTKKVEVKKEKSETKDK</sequence>
<dbReference type="SUPFAM" id="SSF50104">
    <property type="entry name" value="Translation proteins SH3-like domain"/>
    <property type="match status" value="1"/>
</dbReference>
<accession>A0A955I1G1</accession>
<dbReference type="GO" id="GO:0019843">
    <property type="term" value="F:rRNA binding"/>
    <property type="evidence" value="ECO:0007669"/>
    <property type="project" value="UniProtKB-UniRule"/>
</dbReference>
<dbReference type="InterPro" id="IPR003256">
    <property type="entry name" value="Ribosomal_uL24"/>
</dbReference>
<keyword evidence="5" id="KW-0694">RNA-binding</keyword>
<comment type="similarity">
    <text evidence="1 5">Belongs to the universal ribosomal protein uL24 family.</text>
</comment>
<evidence type="ECO:0000256" key="3">
    <source>
        <dbReference type="ARBA" id="ARBA00023274"/>
    </source>
</evidence>
<comment type="caution">
    <text evidence="8">The sequence shown here is derived from an EMBL/GenBank/DDBJ whole genome shotgun (WGS) entry which is preliminary data.</text>
</comment>
<dbReference type="InterPro" id="IPR057264">
    <property type="entry name" value="Ribosomal_uL24_C"/>
</dbReference>
<feature type="domain" description="KOW" evidence="7">
    <location>
        <begin position="2"/>
        <end position="29"/>
    </location>
</feature>
<evidence type="ECO:0000259" key="7">
    <source>
        <dbReference type="SMART" id="SM00739"/>
    </source>
</evidence>
<dbReference type="NCBIfam" id="TIGR01079">
    <property type="entry name" value="rplX_bact"/>
    <property type="match status" value="1"/>
</dbReference>
<dbReference type="HAMAP" id="MF_01326_B">
    <property type="entry name" value="Ribosomal_uL24_B"/>
    <property type="match status" value="1"/>
</dbReference>
<keyword evidence="3 5" id="KW-0687">Ribonucleoprotein</keyword>
<dbReference type="GO" id="GO:0006412">
    <property type="term" value="P:translation"/>
    <property type="evidence" value="ECO:0007669"/>
    <property type="project" value="UniProtKB-UniRule"/>
</dbReference>
<evidence type="ECO:0000256" key="2">
    <source>
        <dbReference type="ARBA" id="ARBA00022980"/>
    </source>
</evidence>
<gene>
    <name evidence="5 8" type="primary">rplX</name>
    <name evidence="8" type="ORF">KC685_02020</name>
</gene>
<comment type="function">
    <text evidence="5">One of two assembly initiator proteins, it binds directly to the 5'-end of the 23S rRNA, where it nucleates assembly of the 50S subunit.</text>
</comment>
<evidence type="ECO:0000256" key="1">
    <source>
        <dbReference type="ARBA" id="ARBA00010618"/>
    </source>
</evidence>
<proteinExistence type="inferred from homology"/>
<dbReference type="Proteomes" id="UP000741282">
    <property type="component" value="Unassembled WGS sequence"/>
</dbReference>
<dbReference type="GO" id="GO:0003735">
    <property type="term" value="F:structural constituent of ribosome"/>
    <property type="evidence" value="ECO:0007669"/>
    <property type="project" value="InterPro"/>
</dbReference>